<dbReference type="Proteomes" id="UP000814353">
    <property type="component" value="Unassembled WGS sequence"/>
</dbReference>
<dbReference type="RefSeq" id="WP_181515225.1">
    <property type="nucleotide sequence ID" value="NZ_JABFUB010000011.1"/>
</dbReference>
<dbReference type="Proteomes" id="UP000518091">
    <property type="component" value="Unassembled WGS sequence"/>
</dbReference>
<name>A0A7V9W2D6_9GAMM</name>
<protein>
    <submittedName>
        <fullName evidence="1">Uncharacterized protein</fullName>
    </submittedName>
</protein>
<sequence length="135" mass="15423">MSEPTASGATFALEWFPKQLFPDIELERVEIANTAIRVICRDGDWSLQSDITPFWGPGTMVFHTQGEVEVRIQEGESWPLVEHKLAEEKLLPHFHTLELIERGEPWRLRGRAGEQHAVVELRGEITAITWHADQA</sequence>
<proteinExistence type="predicted"/>
<accession>A0A7V9W2D6</accession>
<evidence type="ECO:0000313" key="4">
    <source>
        <dbReference type="Proteomes" id="UP000814353"/>
    </source>
</evidence>
<reference evidence="1 3" key="2">
    <citation type="submission" date="2020-07" db="EMBL/GenBank/DDBJ databases">
        <title>Identification of Halomonas strains.</title>
        <authorList>
            <person name="Xiao Z."/>
            <person name="Shen J."/>
        </authorList>
    </citation>
    <scope>NUCLEOTIDE SEQUENCE [LARGE SCALE GENOMIC DNA]</scope>
    <source>
        <strain evidence="1 3">DSM 17331</strain>
    </source>
</reference>
<dbReference type="EMBL" id="JACEFT010000015">
    <property type="protein sequence ID" value="MBA2779746.1"/>
    <property type="molecule type" value="Genomic_DNA"/>
</dbReference>
<gene>
    <name evidence="1" type="ORF">H1D44_12655</name>
    <name evidence="2" type="ORF">HOP48_13530</name>
</gene>
<evidence type="ECO:0000313" key="1">
    <source>
        <dbReference type="EMBL" id="MBA2779746.1"/>
    </source>
</evidence>
<reference evidence="2 4" key="1">
    <citation type="submission" date="2020-05" db="EMBL/GenBank/DDBJ databases">
        <title>Comparative genomic analysis of denitrifying bacteria from Halomonas genus.</title>
        <authorList>
            <person name="Wang L."/>
            <person name="Shao Z."/>
        </authorList>
    </citation>
    <scope>NUCLEOTIDE SEQUENCE [LARGE SCALE GENOMIC DNA]</scope>
    <source>
        <strain evidence="2 4">DSM 17331</strain>
    </source>
</reference>
<evidence type="ECO:0000313" key="2">
    <source>
        <dbReference type="EMBL" id="MCG6662566.1"/>
    </source>
</evidence>
<dbReference type="AlphaFoldDB" id="A0A7V9W2D6"/>
<keyword evidence="4" id="KW-1185">Reference proteome</keyword>
<comment type="caution">
    <text evidence="1">The sequence shown here is derived from an EMBL/GenBank/DDBJ whole genome shotgun (WGS) entry which is preliminary data.</text>
</comment>
<evidence type="ECO:0000313" key="3">
    <source>
        <dbReference type="Proteomes" id="UP000518091"/>
    </source>
</evidence>
<dbReference type="EMBL" id="JABFUB010000011">
    <property type="protein sequence ID" value="MCG6662566.1"/>
    <property type="molecule type" value="Genomic_DNA"/>
</dbReference>
<organism evidence="1 3">
    <name type="scientific">Billgrantia kenyensis</name>
    <dbReference type="NCBI Taxonomy" id="321266"/>
    <lineage>
        <taxon>Bacteria</taxon>
        <taxon>Pseudomonadati</taxon>
        <taxon>Pseudomonadota</taxon>
        <taxon>Gammaproteobacteria</taxon>
        <taxon>Oceanospirillales</taxon>
        <taxon>Halomonadaceae</taxon>
        <taxon>Billgrantia</taxon>
    </lineage>
</organism>